<evidence type="ECO:0000313" key="13">
    <source>
        <dbReference type="Proteomes" id="UP000325440"/>
    </source>
</evidence>
<dbReference type="Pfam" id="PF01243">
    <property type="entry name" value="PNPOx_N"/>
    <property type="match status" value="1"/>
</dbReference>
<evidence type="ECO:0000259" key="11">
    <source>
        <dbReference type="Pfam" id="PF10590"/>
    </source>
</evidence>
<dbReference type="PIRSF" id="PIRSF000190">
    <property type="entry name" value="Pyd_amn-ph_oxd"/>
    <property type="match status" value="1"/>
</dbReference>
<dbReference type="InterPro" id="IPR012349">
    <property type="entry name" value="Split_barrel_FMN-bd"/>
</dbReference>
<evidence type="ECO:0000256" key="1">
    <source>
        <dbReference type="ARBA" id="ARBA00001917"/>
    </source>
</evidence>
<organism evidence="12 13">
    <name type="scientific">Cinara cedri</name>
    <dbReference type="NCBI Taxonomy" id="506608"/>
    <lineage>
        <taxon>Eukaryota</taxon>
        <taxon>Metazoa</taxon>
        <taxon>Ecdysozoa</taxon>
        <taxon>Arthropoda</taxon>
        <taxon>Hexapoda</taxon>
        <taxon>Insecta</taxon>
        <taxon>Pterygota</taxon>
        <taxon>Neoptera</taxon>
        <taxon>Paraneoptera</taxon>
        <taxon>Hemiptera</taxon>
        <taxon>Sternorrhyncha</taxon>
        <taxon>Aphidomorpha</taxon>
        <taxon>Aphidoidea</taxon>
        <taxon>Aphididae</taxon>
        <taxon>Lachninae</taxon>
        <taxon>Cinara</taxon>
    </lineage>
</organism>
<dbReference type="NCBIfam" id="NF004231">
    <property type="entry name" value="PRK05679.1"/>
    <property type="match status" value="1"/>
</dbReference>
<dbReference type="Gene3D" id="2.30.110.10">
    <property type="entry name" value="Electron Transport, Fmn-binding Protein, Chain A"/>
    <property type="match status" value="1"/>
</dbReference>
<evidence type="ECO:0000256" key="2">
    <source>
        <dbReference type="ARBA" id="ARBA00003691"/>
    </source>
</evidence>
<evidence type="ECO:0000256" key="4">
    <source>
        <dbReference type="ARBA" id="ARBA00005037"/>
    </source>
</evidence>
<comment type="similarity">
    <text evidence="5">Belongs to the pyridoxamine 5'-phosphate oxidase family.</text>
</comment>
<evidence type="ECO:0000256" key="9">
    <source>
        <dbReference type="ARBA" id="ARBA00023002"/>
    </source>
</evidence>
<accession>A0A5E4MIK6</accession>
<reference evidence="12 13" key="1">
    <citation type="submission" date="2019-08" db="EMBL/GenBank/DDBJ databases">
        <authorList>
            <person name="Alioto T."/>
            <person name="Alioto T."/>
            <person name="Gomez Garrido J."/>
        </authorList>
    </citation>
    <scope>NUCLEOTIDE SEQUENCE [LARGE SCALE GENOMIC DNA]</scope>
</reference>
<dbReference type="EMBL" id="CABPRJ010000640">
    <property type="protein sequence ID" value="VVC31209.1"/>
    <property type="molecule type" value="Genomic_DNA"/>
</dbReference>
<dbReference type="SUPFAM" id="SSF50475">
    <property type="entry name" value="FMN-binding split barrel"/>
    <property type="match status" value="1"/>
</dbReference>
<proteinExistence type="inferred from homology"/>
<dbReference type="EC" id="1.4.3.5" evidence="6"/>
<evidence type="ECO:0000256" key="3">
    <source>
        <dbReference type="ARBA" id="ARBA00004738"/>
    </source>
</evidence>
<evidence type="ECO:0000256" key="7">
    <source>
        <dbReference type="ARBA" id="ARBA00022630"/>
    </source>
</evidence>
<dbReference type="NCBIfam" id="TIGR00558">
    <property type="entry name" value="pdxH"/>
    <property type="match status" value="1"/>
</dbReference>
<keyword evidence="8" id="KW-0288">FMN</keyword>
<dbReference type="GO" id="GO:0004733">
    <property type="term" value="F:pyridoxamine phosphate oxidase activity"/>
    <property type="evidence" value="ECO:0007669"/>
    <property type="project" value="UniProtKB-EC"/>
</dbReference>
<comment type="function">
    <text evidence="2">Catalyzes the oxidation of either pyridoxine 5'-phosphate (PNP) or pyridoxamine 5'-phosphate (PMP) into pyridoxal 5'-phosphate (PLP).</text>
</comment>
<dbReference type="GO" id="GO:0010181">
    <property type="term" value="F:FMN binding"/>
    <property type="evidence" value="ECO:0007669"/>
    <property type="project" value="InterPro"/>
</dbReference>
<dbReference type="OrthoDB" id="303614at2759"/>
<comment type="pathway">
    <text evidence="3">Cofactor metabolism; pyridoxal 5'-phosphate salvage; pyridoxal 5'-phosphate from pyridoxamine 5'-phosphate: step 1/1.</text>
</comment>
<dbReference type="PANTHER" id="PTHR10851:SF0">
    <property type="entry name" value="PYRIDOXINE-5'-PHOSPHATE OXIDASE"/>
    <property type="match status" value="1"/>
</dbReference>
<comment type="cofactor">
    <cofactor evidence="1">
        <name>FMN</name>
        <dbReference type="ChEBI" id="CHEBI:58210"/>
    </cofactor>
</comment>
<dbReference type="UniPathway" id="UPA01068">
    <property type="reaction ID" value="UER00304"/>
</dbReference>
<dbReference type="InterPro" id="IPR011576">
    <property type="entry name" value="Pyridox_Oxase_N"/>
</dbReference>
<dbReference type="GO" id="GO:0008615">
    <property type="term" value="P:pyridoxine biosynthetic process"/>
    <property type="evidence" value="ECO:0007669"/>
    <property type="project" value="InterPro"/>
</dbReference>
<evidence type="ECO:0000313" key="12">
    <source>
        <dbReference type="EMBL" id="VVC31209.1"/>
    </source>
</evidence>
<evidence type="ECO:0000256" key="6">
    <source>
        <dbReference type="ARBA" id="ARBA00012801"/>
    </source>
</evidence>
<keyword evidence="13" id="KW-1185">Reference proteome</keyword>
<dbReference type="Proteomes" id="UP000325440">
    <property type="component" value="Unassembled WGS sequence"/>
</dbReference>
<dbReference type="PANTHER" id="PTHR10851">
    <property type="entry name" value="PYRIDOXINE-5-PHOSPHATE OXIDASE"/>
    <property type="match status" value="1"/>
</dbReference>
<dbReference type="InterPro" id="IPR000659">
    <property type="entry name" value="Pyridox_Oxase"/>
</dbReference>
<keyword evidence="9" id="KW-0560">Oxidoreductase</keyword>
<keyword evidence="7" id="KW-0285">Flavoprotein</keyword>
<dbReference type="InterPro" id="IPR019576">
    <property type="entry name" value="Pyridoxamine_oxidase_dimer_C"/>
</dbReference>
<evidence type="ECO:0000256" key="5">
    <source>
        <dbReference type="ARBA" id="ARBA00007301"/>
    </source>
</evidence>
<evidence type="ECO:0000256" key="8">
    <source>
        <dbReference type="ARBA" id="ARBA00022643"/>
    </source>
</evidence>
<gene>
    <name evidence="12" type="ORF">CINCED_3A001232</name>
</gene>
<protein>
    <recommendedName>
        <fullName evidence="6">pyridoxal 5'-phosphate synthase</fullName>
        <ecNumber evidence="6">1.4.3.5</ecNumber>
    </recommendedName>
</protein>
<comment type="pathway">
    <text evidence="4">Cofactor metabolism; pyridoxal 5'-phosphate salvage; pyridoxal 5'-phosphate from pyridoxine 5'-phosphate: step 1/1.</text>
</comment>
<dbReference type="Pfam" id="PF10590">
    <property type="entry name" value="PNP_phzG_C"/>
    <property type="match status" value="1"/>
</dbReference>
<dbReference type="AlphaFoldDB" id="A0A5E4MIK6"/>
<evidence type="ECO:0000259" key="10">
    <source>
        <dbReference type="Pfam" id="PF01243"/>
    </source>
</evidence>
<feature type="domain" description="Pyridoxine 5'-phosphate oxidase dimerisation C-terminal" evidence="11">
    <location>
        <begin position="150"/>
        <end position="191"/>
    </location>
</feature>
<sequence>MTFLYKEHPLDLFSKWYSTSLSSVMTLATCSKEYAPSARVVLLKKYDKEGFVFFTNINSRKGKDLTENPKAALQFHWAEYSRQVRIEGDAKLLSSDKADEYYSSRSRNSQITAWCSKQSRVLKDWCDFEQSITLKSKEFHDQQIPRPGFWVGFCIIPIIMEFWQEGEHRRHIRFRYTLVEENTWTVEQLYP</sequence>
<feature type="domain" description="Pyridoxamine 5'-phosphate oxidase N-terminal" evidence="10">
    <location>
        <begin position="22"/>
        <end position="124"/>
    </location>
</feature>
<name>A0A5E4MIK6_9HEMI</name>